<evidence type="ECO:0000313" key="3">
    <source>
        <dbReference type="Proteomes" id="UP000435837"/>
    </source>
</evidence>
<dbReference type="AlphaFoldDB" id="A0A640SB19"/>
<dbReference type="SMART" id="SM00347">
    <property type="entry name" value="HTH_MARR"/>
    <property type="match status" value="1"/>
</dbReference>
<dbReference type="InterPro" id="IPR039422">
    <property type="entry name" value="MarR/SlyA-like"/>
</dbReference>
<reference evidence="2 3" key="1">
    <citation type="submission" date="2019-12" db="EMBL/GenBank/DDBJ databases">
        <title>Whole genome shotgun sequence of Streptomyces caniferus NBRC 15389.</title>
        <authorList>
            <person name="Ichikawa N."/>
            <person name="Kimura A."/>
            <person name="Kitahashi Y."/>
            <person name="Komaki H."/>
            <person name="Tamura T."/>
        </authorList>
    </citation>
    <scope>NUCLEOTIDE SEQUENCE [LARGE SCALE GENOMIC DNA]</scope>
    <source>
        <strain evidence="2 3">NBRC 15389</strain>
    </source>
</reference>
<dbReference type="EMBL" id="BLIN01000005">
    <property type="protein sequence ID" value="GFE07706.1"/>
    <property type="molecule type" value="Genomic_DNA"/>
</dbReference>
<feature type="domain" description="HTH marR-type" evidence="1">
    <location>
        <begin position="8"/>
        <end position="142"/>
    </location>
</feature>
<comment type="caution">
    <text evidence="2">The sequence shown here is derived from an EMBL/GenBank/DDBJ whole genome shotgun (WGS) entry which is preliminary data.</text>
</comment>
<evidence type="ECO:0000259" key="1">
    <source>
        <dbReference type="PROSITE" id="PS50995"/>
    </source>
</evidence>
<dbReference type="PANTHER" id="PTHR33164:SF99">
    <property type="entry name" value="MARR FAMILY REGULATORY PROTEIN"/>
    <property type="match status" value="1"/>
</dbReference>
<dbReference type="PANTHER" id="PTHR33164">
    <property type="entry name" value="TRANSCRIPTIONAL REGULATOR, MARR FAMILY"/>
    <property type="match status" value="1"/>
</dbReference>
<organism evidence="2 3">
    <name type="scientific">Streptomyces caniferus</name>
    <dbReference type="NCBI Taxonomy" id="285557"/>
    <lineage>
        <taxon>Bacteria</taxon>
        <taxon>Bacillati</taxon>
        <taxon>Actinomycetota</taxon>
        <taxon>Actinomycetes</taxon>
        <taxon>Kitasatosporales</taxon>
        <taxon>Streptomycetaceae</taxon>
        <taxon>Streptomyces</taxon>
    </lineage>
</organism>
<dbReference type="GO" id="GO:0003700">
    <property type="term" value="F:DNA-binding transcription factor activity"/>
    <property type="evidence" value="ECO:0007669"/>
    <property type="project" value="InterPro"/>
</dbReference>
<dbReference type="Gene3D" id="1.10.10.10">
    <property type="entry name" value="Winged helix-like DNA-binding domain superfamily/Winged helix DNA-binding domain"/>
    <property type="match status" value="1"/>
</dbReference>
<protein>
    <submittedName>
        <fullName evidence="2">MarR family transcriptional regulator</fullName>
    </submittedName>
</protein>
<dbReference type="InterPro" id="IPR011991">
    <property type="entry name" value="ArsR-like_HTH"/>
</dbReference>
<dbReference type="RefSeq" id="WP_159477738.1">
    <property type="nucleotide sequence ID" value="NZ_CP108029.1"/>
</dbReference>
<name>A0A640SB19_9ACTN</name>
<dbReference type="OrthoDB" id="122135at2"/>
<gene>
    <name evidence="2" type="ORF">Scani_39740</name>
</gene>
<dbReference type="InterPro" id="IPR036388">
    <property type="entry name" value="WH-like_DNA-bd_sf"/>
</dbReference>
<dbReference type="InterPro" id="IPR036390">
    <property type="entry name" value="WH_DNA-bd_sf"/>
</dbReference>
<dbReference type="Proteomes" id="UP000435837">
    <property type="component" value="Unassembled WGS sequence"/>
</dbReference>
<dbReference type="GO" id="GO:0006950">
    <property type="term" value="P:response to stress"/>
    <property type="evidence" value="ECO:0007669"/>
    <property type="project" value="TreeGrafter"/>
</dbReference>
<dbReference type="InterPro" id="IPR000835">
    <property type="entry name" value="HTH_MarR-typ"/>
</dbReference>
<proteinExistence type="predicted"/>
<sequence length="161" mass="17314">MTVKPDVETDLSLLLTAASAGADEAVRRKLEEAGFGDVRRSHGYVFQHLLDGPLTIGRLAELLGMTGQGASKAVKELEGLGYVLRTPDPEDARARLVGLTERGHHVVSEARAARGAFRDEVRTVLGEADTDQLLRSLQTLAVHTGGLDLLLRRKLKPAGGR</sequence>
<dbReference type="PROSITE" id="PS50995">
    <property type="entry name" value="HTH_MARR_2"/>
    <property type="match status" value="1"/>
</dbReference>
<dbReference type="SUPFAM" id="SSF46785">
    <property type="entry name" value="Winged helix' DNA-binding domain"/>
    <property type="match status" value="1"/>
</dbReference>
<dbReference type="CDD" id="cd00090">
    <property type="entry name" value="HTH_ARSR"/>
    <property type="match status" value="1"/>
</dbReference>
<accession>A0A640SB19</accession>
<evidence type="ECO:0000313" key="2">
    <source>
        <dbReference type="EMBL" id="GFE07706.1"/>
    </source>
</evidence>
<dbReference type="Pfam" id="PF12802">
    <property type="entry name" value="MarR_2"/>
    <property type="match status" value="1"/>
</dbReference>